<accession>A0A9Q7F0M5</accession>
<proteinExistence type="predicted"/>
<dbReference type="KEGG" id="aram:KAR29_04750"/>
<evidence type="ECO:0000313" key="2">
    <source>
        <dbReference type="Proteomes" id="UP000671879"/>
    </source>
</evidence>
<keyword evidence="2" id="KW-1185">Reference proteome</keyword>
<organism evidence="1 2">
    <name type="scientific">Aminithiophilus ramosus</name>
    <dbReference type="NCBI Taxonomy" id="3029084"/>
    <lineage>
        <taxon>Bacteria</taxon>
        <taxon>Thermotogati</taxon>
        <taxon>Synergistota</taxon>
        <taxon>Synergistia</taxon>
        <taxon>Synergistales</taxon>
        <taxon>Aminithiophilaceae</taxon>
        <taxon>Aminithiophilus</taxon>
    </lineage>
</organism>
<name>A0A9Q7F0M5_9BACT</name>
<sequence>MTLRFPDLAVPSYPLEEIWEDPAIRSDFEAGYEQTRARYTRQRKTWGLTWEALRDADKERLESFWRSTLGGSASFLWTHPLDGTSHAVRFVSVPRIRKTLPGRWAAELQLREV</sequence>
<dbReference type="AlphaFoldDB" id="A0A9Q7F0M5"/>
<protein>
    <submittedName>
        <fullName evidence="1">Uncharacterized protein</fullName>
    </submittedName>
</protein>
<evidence type="ECO:0000313" key="1">
    <source>
        <dbReference type="EMBL" id="QTX33207.1"/>
    </source>
</evidence>
<dbReference type="Proteomes" id="UP000671879">
    <property type="component" value="Chromosome"/>
</dbReference>
<dbReference type="RefSeq" id="WP_274374486.1">
    <property type="nucleotide sequence ID" value="NZ_CP072943.1"/>
</dbReference>
<reference evidence="2" key="1">
    <citation type="submission" date="2021-04" db="EMBL/GenBank/DDBJ databases">
        <title>A novel Synergistetes isolate from a pyrite-forming mixed culture.</title>
        <authorList>
            <person name="Bunk B."/>
            <person name="Sproer C."/>
            <person name="Spring S."/>
            <person name="Pester M."/>
        </authorList>
    </citation>
    <scope>NUCLEOTIDE SEQUENCE [LARGE SCALE GENOMIC DNA]</scope>
    <source>
        <strain evidence="2">J.5.4.2-T.3.5.2</strain>
    </source>
</reference>
<gene>
    <name evidence="1" type="ORF">KAR29_04750</name>
</gene>
<dbReference type="EMBL" id="CP072943">
    <property type="protein sequence ID" value="QTX33207.1"/>
    <property type="molecule type" value="Genomic_DNA"/>
</dbReference>